<dbReference type="InterPro" id="IPR058063">
    <property type="entry name" value="FFLEE_fam"/>
</dbReference>
<feature type="domain" description="DUF8198" evidence="1">
    <location>
        <begin position="30"/>
        <end position="242"/>
    </location>
</feature>
<evidence type="ECO:0000259" key="1">
    <source>
        <dbReference type="Pfam" id="PF26621"/>
    </source>
</evidence>
<gene>
    <name evidence="2" type="ORF">SAMN04487963_3222</name>
</gene>
<accession>A0A1I4SHT8</accession>
<reference evidence="3" key="1">
    <citation type="submission" date="2016-10" db="EMBL/GenBank/DDBJ databases">
        <authorList>
            <person name="Varghese N."/>
            <person name="Submissions S."/>
        </authorList>
    </citation>
    <scope>NUCLEOTIDE SEQUENCE [LARGE SCALE GENOMIC DNA]</scope>
    <source>
        <strain evidence="3">CGMCC 1.7061</strain>
    </source>
</reference>
<protein>
    <recommendedName>
        <fullName evidence="1">DUF8198 domain-containing protein</fullName>
    </recommendedName>
</protein>
<evidence type="ECO:0000313" key="3">
    <source>
        <dbReference type="Proteomes" id="UP000198519"/>
    </source>
</evidence>
<dbReference type="EMBL" id="FOUE01000005">
    <property type="protein sequence ID" value="SFM63880.1"/>
    <property type="molecule type" value="Genomic_DNA"/>
</dbReference>
<name>A0A1I4SHT8_9GAMM</name>
<dbReference type="Proteomes" id="UP000198519">
    <property type="component" value="Unassembled WGS sequence"/>
</dbReference>
<dbReference type="NCBIfam" id="NF047641">
    <property type="entry name" value="FFLEE_fam"/>
    <property type="match status" value="1"/>
</dbReference>
<dbReference type="AlphaFoldDB" id="A0A1I4SHT8"/>
<dbReference type="STRING" id="488535.SAMN04487963_3222"/>
<dbReference type="OrthoDB" id="7957365at2"/>
<dbReference type="RefSeq" id="WP_092025385.1">
    <property type="nucleotide sequence ID" value="NZ_FOUE01000005.1"/>
</dbReference>
<sequence>MYRDRLIQTPVHSENARRLQQQLLAYHDFRQGMAQHPQNPALAVLGDWQAERLKSTHQDLYQQPDYHQGLHFLLTDLYAPASLNQRDDSIDRVFPKMVKWLPDHLLATLAGLVELNLVTQTLDLGLVETLARLSYPVDDLQAWQYCEAYRLADQHQQRRRQIELIAEVGGQLDRYVRNRTLGWLLSMSRSAADMAGLGDLHDFLHRGYSAFHAMENVEQLITQLVTRENQVLEQILAAAPAPFELNAEPQPCLVS</sequence>
<organism evidence="2 3">
    <name type="scientific">Marinobacter zhejiangensis</name>
    <dbReference type="NCBI Taxonomy" id="488535"/>
    <lineage>
        <taxon>Bacteria</taxon>
        <taxon>Pseudomonadati</taxon>
        <taxon>Pseudomonadota</taxon>
        <taxon>Gammaproteobacteria</taxon>
        <taxon>Pseudomonadales</taxon>
        <taxon>Marinobacteraceae</taxon>
        <taxon>Marinobacter</taxon>
    </lineage>
</organism>
<dbReference type="Pfam" id="PF26621">
    <property type="entry name" value="DUF8198"/>
    <property type="match status" value="1"/>
</dbReference>
<keyword evidence="3" id="KW-1185">Reference proteome</keyword>
<evidence type="ECO:0000313" key="2">
    <source>
        <dbReference type="EMBL" id="SFM63880.1"/>
    </source>
</evidence>
<dbReference type="InterPro" id="IPR058511">
    <property type="entry name" value="DUF8198"/>
</dbReference>
<proteinExistence type="predicted"/>